<keyword evidence="2" id="KW-1185">Reference proteome</keyword>
<gene>
    <name evidence="1" type="ORF">CLUMA_CG005541</name>
</gene>
<name>A0A1J1I0K7_9DIPT</name>
<evidence type="ECO:0000313" key="2">
    <source>
        <dbReference type="Proteomes" id="UP000183832"/>
    </source>
</evidence>
<organism evidence="1 2">
    <name type="scientific">Clunio marinus</name>
    <dbReference type="NCBI Taxonomy" id="568069"/>
    <lineage>
        <taxon>Eukaryota</taxon>
        <taxon>Metazoa</taxon>
        <taxon>Ecdysozoa</taxon>
        <taxon>Arthropoda</taxon>
        <taxon>Hexapoda</taxon>
        <taxon>Insecta</taxon>
        <taxon>Pterygota</taxon>
        <taxon>Neoptera</taxon>
        <taxon>Endopterygota</taxon>
        <taxon>Diptera</taxon>
        <taxon>Nematocera</taxon>
        <taxon>Chironomoidea</taxon>
        <taxon>Chironomidae</taxon>
        <taxon>Clunio</taxon>
    </lineage>
</organism>
<sequence length="102" mass="11719">MNDELLGKTLCLFSCKPDGMNFEFLTFCSPSAKMAAQHENHFSHSVHPVERKFHITHIFTTFNPQCQALLRCFKTVTAQTFNPNLCLSRPTLNFCSFIDFLL</sequence>
<evidence type="ECO:0000313" key="1">
    <source>
        <dbReference type="EMBL" id="CRK91921.1"/>
    </source>
</evidence>
<reference evidence="1 2" key="1">
    <citation type="submission" date="2015-04" db="EMBL/GenBank/DDBJ databases">
        <authorList>
            <person name="Syromyatnikov M.Y."/>
            <person name="Popov V.N."/>
        </authorList>
    </citation>
    <scope>NUCLEOTIDE SEQUENCE [LARGE SCALE GENOMIC DNA]</scope>
</reference>
<dbReference type="EMBL" id="CVRI01000021">
    <property type="protein sequence ID" value="CRK91921.1"/>
    <property type="molecule type" value="Genomic_DNA"/>
</dbReference>
<protein>
    <submittedName>
        <fullName evidence="1">CLUMA_CG005541, isoform A</fullName>
    </submittedName>
</protein>
<dbReference type="Proteomes" id="UP000183832">
    <property type="component" value="Unassembled WGS sequence"/>
</dbReference>
<accession>A0A1J1I0K7</accession>
<dbReference type="AlphaFoldDB" id="A0A1J1I0K7"/>
<proteinExistence type="predicted"/>